<evidence type="ECO:0000256" key="4">
    <source>
        <dbReference type="SAM" id="MobiDB-lite"/>
    </source>
</evidence>
<reference evidence="5 6" key="1">
    <citation type="submission" date="2021-09" db="EMBL/GenBank/DDBJ databases">
        <title>Genomic insights and catalytic innovation underlie evolution of tropane alkaloids biosynthesis.</title>
        <authorList>
            <person name="Wang Y.-J."/>
            <person name="Tian T."/>
            <person name="Huang J.-P."/>
            <person name="Huang S.-X."/>
        </authorList>
    </citation>
    <scope>NUCLEOTIDE SEQUENCE [LARGE SCALE GENOMIC DNA]</scope>
    <source>
        <strain evidence="5">KIB-2018</strain>
        <tissue evidence="5">Leaf</tissue>
    </source>
</reference>
<evidence type="ECO:0000256" key="1">
    <source>
        <dbReference type="ARBA" id="ARBA00006644"/>
    </source>
</evidence>
<feature type="compositionally biased region" description="Basic and acidic residues" evidence="4">
    <location>
        <begin position="59"/>
        <end position="84"/>
    </location>
</feature>
<keyword evidence="6" id="KW-1185">Reference proteome</keyword>
<feature type="compositionally biased region" description="Acidic residues" evidence="4">
    <location>
        <begin position="110"/>
        <end position="136"/>
    </location>
</feature>
<dbReference type="Pfam" id="PF04889">
    <property type="entry name" value="Cwf_Cwc_15"/>
    <property type="match status" value="1"/>
</dbReference>
<name>A0AAV8TE54_9ROSI</name>
<protein>
    <submittedName>
        <fullName evidence="5">Uncharacterized protein</fullName>
    </submittedName>
</protein>
<keyword evidence="2" id="KW-0507">mRNA processing</keyword>
<comment type="caution">
    <text evidence="5">The sequence shown here is derived from an EMBL/GenBank/DDBJ whole genome shotgun (WGS) entry which is preliminary data.</text>
</comment>
<dbReference type="PANTHER" id="PTHR12718">
    <property type="entry name" value="CELL CYCLE CONTROL PROTEIN CWF15"/>
    <property type="match status" value="1"/>
</dbReference>
<comment type="similarity">
    <text evidence="1">Belongs to the CWC15 family.</text>
</comment>
<feature type="compositionally biased region" description="Basic and acidic residues" evidence="4">
    <location>
        <begin position="94"/>
        <end position="104"/>
    </location>
</feature>
<evidence type="ECO:0000313" key="6">
    <source>
        <dbReference type="Proteomes" id="UP001159364"/>
    </source>
</evidence>
<evidence type="ECO:0000256" key="2">
    <source>
        <dbReference type="ARBA" id="ARBA00022664"/>
    </source>
</evidence>
<accession>A0AAV8TE54</accession>
<dbReference type="EMBL" id="JAIWQS010000005">
    <property type="protein sequence ID" value="KAJ8765085.1"/>
    <property type="molecule type" value="Genomic_DNA"/>
</dbReference>
<evidence type="ECO:0000313" key="5">
    <source>
        <dbReference type="EMBL" id="KAJ8765085.1"/>
    </source>
</evidence>
<dbReference type="AlphaFoldDB" id="A0AAV8TE54"/>
<gene>
    <name evidence="5" type="ORF">K2173_010567</name>
</gene>
<dbReference type="PANTHER" id="PTHR12718:SF2">
    <property type="entry name" value="SPLICEOSOME-ASSOCIATED PROTEIN CWC15 HOMOLOG"/>
    <property type="match status" value="1"/>
</dbReference>
<dbReference type="GO" id="GO:0003723">
    <property type="term" value="F:RNA binding"/>
    <property type="evidence" value="ECO:0007669"/>
    <property type="project" value="TreeGrafter"/>
</dbReference>
<feature type="region of interest" description="Disordered" evidence="4">
    <location>
        <begin position="1"/>
        <end position="136"/>
    </location>
</feature>
<organism evidence="5 6">
    <name type="scientific">Erythroxylum novogranatense</name>
    <dbReference type="NCBI Taxonomy" id="1862640"/>
    <lineage>
        <taxon>Eukaryota</taxon>
        <taxon>Viridiplantae</taxon>
        <taxon>Streptophyta</taxon>
        <taxon>Embryophyta</taxon>
        <taxon>Tracheophyta</taxon>
        <taxon>Spermatophyta</taxon>
        <taxon>Magnoliopsida</taxon>
        <taxon>eudicotyledons</taxon>
        <taxon>Gunneridae</taxon>
        <taxon>Pentapetalae</taxon>
        <taxon>rosids</taxon>
        <taxon>fabids</taxon>
        <taxon>Malpighiales</taxon>
        <taxon>Erythroxylaceae</taxon>
        <taxon>Erythroxylum</taxon>
    </lineage>
</organism>
<evidence type="ECO:0000256" key="3">
    <source>
        <dbReference type="ARBA" id="ARBA00023187"/>
    </source>
</evidence>
<dbReference type="Proteomes" id="UP001159364">
    <property type="component" value="Linkage Group LG05"/>
</dbReference>
<sequence length="230" mass="27053">MTTAARPTWAPAKGGNEQGGTRIFGPSQKYSSRDLAAHTNLKPRKDGQDTQDELQSRNLRQELEERERKHFSSKDKFYSDDRDRRKANHLLLEGSKKDTEDRIIPRSVDADDSDVEVNNEDESDDEDEDEDEDDTEALMAELERIKKERAEEKLRQEQQRVAEELKAKEEQLLRGNPLLNNPTSFNVKRRWDDDVVFKNQTRGETKTPKRFINDTIRNDFHRKFLQKYMK</sequence>
<proteinExistence type="inferred from homology"/>
<dbReference type="GO" id="GO:0071013">
    <property type="term" value="C:catalytic step 2 spliceosome"/>
    <property type="evidence" value="ECO:0007669"/>
    <property type="project" value="TreeGrafter"/>
</dbReference>
<dbReference type="InterPro" id="IPR006973">
    <property type="entry name" value="Cwf_Cwc_15"/>
</dbReference>
<dbReference type="GO" id="GO:0045292">
    <property type="term" value="P:mRNA cis splicing, via spliceosome"/>
    <property type="evidence" value="ECO:0007669"/>
    <property type="project" value="TreeGrafter"/>
</dbReference>
<keyword evidence="3" id="KW-0508">mRNA splicing</keyword>